<evidence type="ECO:0000313" key="2">
    <source>
        <dbReference type="EMBL" id="CAF3662588.1"/>
    </source>
</evidence>
<gene>
    <name evidence="1" type="ORF">IZO911_LOCUS17620</name>
    <name evidence="2" type="ORF">KXQ929_LOCUS8423</name>
</gene>
<dbReference type="Proteomes" id="UP000663860">
    <property type="component" value="Unassembled WGS sequence"/>
</dbReference>
<accession>A0A814GTG4</accession>
<protein>
    <submittedName>
        <fullName evidence="1">Uncharacterized protein</fullName>
    </submittedName>
</protein>
<sequence>MEYYNDIFDVPDDLSDNDDHNDDEDINKILDEYRQDFDFNYLNTNVDREEMIIEQDDITTNDNQVITIYYFIYI</sequence>
<evidence type="ECO:0000313" key="3">
    <source>
        <dbReference type="Proteomes" id="UP000663860"/>
    </source>
</evidence>
<evidence type="ECO:0000313" key="1">
    <source>
        <dbReference type="EMBL" id="CAF1000624.1"/>
    </source>
</evidence>
<dbReference type="EMBL" id="CAJOBB010000365">
    <property type="protein sequence ID" value="CAF3662588.1"/>
    <property type="molecule type" value="Genomic_DNA"/>
</dbReference>
<comment type="caution">
    <text evidence="1">The sequence shown here is derived from an EMBL/GenBank/DDBJ whole genome shotgun (WGS) entry which is preliminary data.</text>
</comment>
<reference evidence="1" key="1">
    <citation type="submission" date="2021-02" db="EMBL/GenBank/DDBJ databases">
        <authorList>
            <person name="Nowell W R."/>
        </authorList>
    </citation>
    <scope>NUCLEOTIDE SEQUENCE</scope>
</reference>
<proteinExistence type="predicted"/>
<dbReference type="EMBL" id="CAJNOE010000165">
    <property type="protein sequence ID" value="CAF1000624.1"/>
    <property type="molecule type" value="Genomic_DNA"/>
</dbReference>
<dbReference type="Proteomes" id="UP000663868">
    <property type="component" value="Unassembled WGS sequence"/>
</dbReference>
<organism evidence="1 3">
    <name type="scientific">Adineta steineri</name>
    <dbReference type="NCBI Taxonomy" id="433720"/>
    <lineage>
        <taxon>Eukaryota</taxon>
        <taxon>Metazoa</taxon>
        <taxon>Spiralia</taxon>
        <taxon>Gnathifera</taxon>
        <taxon>Rotifera</taxon>
        <taxon>Eurotatoria</taxon>
        <taxon>Bdelloidea</taxon>
        <taxon>Adinetida</taxon>
        <taxon>Adinetidae</taxon>
        <taxon>Adineta</taxon>
    </lineage>
</organism>
<dbReference type="AlphaFoldDB" id="A0A814GTG4"/>
<name>A0A814GTG4_9BILA</name>